<reference evidence="1" key="1">
    <citation type="submission" date="2005-07" db="EMBL/GenBank/DDBJ databases">
        <title>Complete nucleotide sequence of circular plasmid pC1 from Nocardia sp. C-14-1.</title>
        <authorList>
            <person name="Shen M."/>
            <person name="Fang P."/>
            <person name="Xu D."/>
            <person name="Zhang Y."/>
            <person name="Cao W."/>
            <person name="Zhu Y."/>
            <person name="Zhao J."/>
            <person name="Qin Z."/>
        </authorList>
    </citation>
    <scope>NUCLEOTIDE SEQUENCE</scope>
    <source>
        <strain evidence="1">C-14-1</strain>
        <plasmid evidence="1">pC1</plasmid>
    </source>
</reference>
<name>Q2VHX8_9NOCA</name>
<keyword evidence="1" id="KW-0614">Plasmid</keyword>
<dbReference type="EMBL" id="DQ140180">
    <property type="protein sequence ID" value="AAZ74650.1"/>
    <property type="molecule type" value="Genomic_DNA"/>
</dbReference>
<protein>
    <submittedName>
        <fullName evidence="1">Uncharacterized protein</fullName>
    </submittedName>
</protein>
<gene>
    <name evidence="1" type="ORF">pC1.5</name>
</gene>
<accession>Q2VHX8</accession>
<evidence type="ECO:0000313" key="1">
    <source>
        <dbReference type="EMBL" id="AAZ74650.1"/>
    </source>
</evidence>
<geneLocation type="plasmid" evidence="1">
    <name>pC1</name>
</geneLocation>
<proteinExistence type="predicted"/>
<dbReference type="AlphaFoldDB" id="Q2VHX8"/>
<organism evidence="1">
    <name type="scientific">Nocardia sp. C-14-1</name>
    <dbReference type="NCBI Taxonomy" id="312532"/>
    <lineage>
        <taxon>Bacteria</taxon>
        <taxon>Bacillati</taxon>
        <taxon>Actinomycetota</taxon>
        <taxon>Actinomycetes</taxon>
        <taxon>Mycobacteriales</taxon>
        <taxon>Nocardiaceae</taxon>
        <taxon>Nocardia</taxon>
    </lineage>
</organism>
<sequence length="205" mass="21672">MSSIRARLAALRNDAREGANVDAAELVALQTQVAAEDQIAELAAEGERNRAAEKAERERLAAIATAQEIARELAVNSDAAMNAAYDKLVDAIEDVIKTSDSRHADLVEAVKTLAAAGAPLRGDDAAGTVAAHNADTTRPALTVDGKVHASLDQPGDFINAAISTATYRFKNPTGAPRRIYVYGGSFLGNMLPTPNWGVLPEDRRP</sequence>
<dbReference type="RefSeq" id="WP_012881098.1">
    <property type="nucleotide sequence ID" value="NC_013538.1"/>
</dbReference>